<protein>
    <submittedName>
        <fullName evidence="3">Uncharacterized protein</fullName>
    </submittedName>
</protein>
<reference evidence="2 4" key="1">
    <citation type="submission" date="2016-09" db="EMBL/GenBank/DDBJ databases">
        <authorList>
            <consortium name="Pathogen Informatics"/>
            <person name="Sun Q."/>
            <person name="Inoue M."/>
        </authorList>
    </citation>
    <scope>NUCLEOTIDE SEQUENCE [LARGE SCALE GENOMIC DNA]</scope>
    <source>
        <strain evidence="2 4">82C</strain>
    </source>
</reference>
<proteinExistence type="predicted"/>
<evidence type="ECO:0000313" key="3">
    <source>
        <dbReference type="EMBL" id="SCS97760.1"/>
    </source>
</evidence>
<dbReference type="OrthoDB" id="2931061at2"/>
<reference evidence="1" key="3">
    <citation type="submission" date="2018-03" db="EMBL/GenBank/DDBJ databases">
        <title>A novel mecC allotype, mecC3, in a new Staphylococcus species, Staphylococcus caeli.</title>
        <authorList>
            <person name="MacFadyen A.C."/>
            <person name="Harrison E.M."/>
            <person name="Morgan F.J.E."/>
            <person name="Parkhill J."/>
            <person name="Holmes M.A."/>
            <person name="Paterson G.K."/>
        </authorList>
    </citation>
    <scope>NUCLEOTIDE SEQUENCE</scope>
    <source>
        <strain evidence="1">82B</strain>
    </source>
</reference>
<dbReference type="EMBL" id="FMPG01000005">
    <property type="protein sequence ID" value="SCS97760.1"/>
    <property type="molecule type" value="Genomic_DNA"/>
</dbReference>
<evidence type="ECO:0000313" key="5">
    <source>
        <dbReference type="Proteomes" id="UP000095768"/>
    </source>
</evidence>
<dbReference type="EMBL" id="FMPI01000006">
    <property type="protein sequence ID" value="SCS78059.1"/>
    <property type="molecule type" value="Genomic_DNA"/>
</dbReference>
<accession>A0A2U8RLU5</accession>
<reference evidence="3 5" key="2">
    <citation type="submission" date="2016-09" db="EMBL/GenBank/DDBJ databases">
        <authorList>
            <consortium name="Pathogen Informatics"/>
        </authorList>
    </citation>
    <scope>NUCLEOTIDE SEQUENCE [LARGE SCALE GENOMIC DNA]</scope>
    <source>
        <strain evidence="3 5">82B</strain>
    </source>
</reference>
<dbReference type="Proteomes" id="UP000095768">
    <property type="component" value="Unassembled WGS sequence"/>
</dbReference>
<dbReference type="AlphaFoldDB" id="A0A1D4KVJ5"/>
<accession>A0A1D4KVJ5</accession>
<name>A0A1D4KVJ5_9STAP</name>
<evidence type="ECO:0000313" key="2">
    <source>
        <dbReference type="EMBL" id="SCS78059.1"/>
    </source>
</evidence>
<evidence type="ECO:0000313" key="1">
    <source>
        <dbReference type="EMBL" id="AWM30172.1"/>
    </source>
</evidence>
<organism evidence="3 5">
    <name type="scientific">Staphylococcus caeli</name>
    <dbReference type="NCBI Taxonomy" id="2201815"/>
    <lineage>
        <taxon>Bacteria</taxon>
        <taxon>Bacillati</taxon>
        <taxon>Bacillota</taxon>
        <taxon>Bacilli</taxon>
        <taxon>Bacillales</taxon>
        <taxon>Staphylococcaceae</taxon>
        <taxon>Staphylococcus</taxon>
    </lineage>
</organism>
<dbReference type="RefSeq" id="WP_069995303.1">
    <property type="nucleotide sequence ID" value="NZ_FMPG01000005.1"/>
</dbReference>
<sequence>MLRKEQIKKTLRHDTMPSLVVDELSSQLQEKLKERYPNKKELIDELQYEPLNKHSAVISNELNSKIRFKIDDYKDSIEFLFYLKNSQKPIEIENYESEQMFKDIPLEESDVYKTFLNEDKPETSIIMKAAPFSENDKLHIMIKVEKEFKPLKLSRIANDSKKEMKYLFEGDFIKVSVLVEKEVKYMKWSFKHLFNESKKQVDILAVINTYRMLIALASGEIYTTSKNKLSSDSTSKNKSIVTSLKKDLKLFEIIYDFQKVLIKQFEISTPFNLETILECVKLYFLLHKQKLILEEKHLEGLFIKTDSFNGKDIEDKKFSLIQEENLETSIFNQKISYTLYQCYYQINFSSYEQLNETDIRLKLNSEDSITVINKASYNHPTQPLNLEEIAFEEAETLNTLIDKYTPNEIG</sequence>
<gene>
    <name evidence="3" type="ORF">SAMEA2297795_01490</name>
    <name evidence="2" type="ORF">SAMEA2297796_01111</name>
    <name evidence="1" type="ORF">SCC82B_00032</name>
</gene>
<evidence type="ECO:0000313" key="4">
    <source>
        <dbReference type="Proteomes" id="UP000095412"/>
    </source>
</evidence>
<dbReference type="Proteomes" id="UP000095412">
    <property type="component" value="Unassembled WGS sequence"/>
</dbReference>
<dbReference type="EMBL" id="MH155596">
    <property type="protein sequence ID" value="AWM30172.1"/>
    <property type="molecule type" value="Genomic_DNA"/>
</dbReference>
<keyword evidence="4" id="KW-1185">Reference proteome</keyword>